<sequence>MALSAEEKVQVVNNLITQAPPGEFIDVFNDLRVLLNDDDLMREQIAISFVKYNLESFTPVSIPGHGQVLVTRHGDLGQGRFLDPSRNISFKFDHLLKEATDPQLHNVDSKAEPWRAAMETALKWYITQHFSTGVCTVYEKTIHNQQIIIGCMEAHQYNPSNFCNGSWKAEWKFTVSSPITQLTGNVKVQGHYFEDASVHMSTVKEVEETLYLTDPVQGAKEFVSIVERAEAELHKTLMEDYASLSDTALKALRRALPITRTKLDWDKMSSYKVIPAPSN</sequence>
<dbReference type="GO" id="GO:0008290">
    <property type="term" value="C:F-actin capping protein complex"/>
    <property type="evidence" value="ECO:0007669"/>
    <property type="project" value="UniProtKB-UniRule"/>
</dbReference>
<evidence type="ECO:0000256" key="3">
    <source>
        <dbReference type="ARBA" id="ARBA00023203"/>
    </source>
</evidence>
<dbReference type="PANTHER" id="PTHR10653:SF2">
    <property type="entry name" value="F-ACTIN-CAPPING PROTEIN SUBUNIT ALPHA-2"/>
    <property type="match status" value="1"/>
</dbReference>
<dbReference type="Gene3D" id="3.90.1150.210">
    <property type="entry name" value="F-actin capping protein, beta subunit"/>
    <property type="match status" value="1"/>
</dbReference>
<dbReference type="InterPro" id="IPR037282">
    <property type="entry name" value="CapZ_alpha/beta"/>
</dbReference>
<proteinExistence type="inferred from homology"/>
<dbReference type="EMBL" id="SCEB01000525">
    <property type="protein sequence ID" value="RXM98906.1"/>
    <property type="molecule type" value="Genomic_DNA"/>
</dbReference>
<comment type="caution">
    <text evidence="5">The sequence shown here is derived from an EMBL/GenBank/DDBJ whole genome shotgun (WGS) entry which is preliminary data.</text>
</comment>
<dbReference type="InterPro" id="IPR002189">
    <property type="entry name" value="CapZ_alpha"/>
</dbReference>
<name>A0A662YS71_ACIRT</name>
<evidence type="ECO:0000256" key="2">
    <source>
        <dbReference type="ARBA" id="ARBA00022467"/>
    </source>
</evidence>
<evidence type="ECO:0000313" key="6">
    <source>
        <dbReference type="Proteomes" id="UP000289886"/>
    </source>
</evidence>
<evidence type="ECO:0000313" key="5">
    <source>
        <dbReference type="EMBL" id="RXM98906.1"/>
    </source>
</evidence>
<dbReference type="InterPro" id="IPR017865">
    <property type="entry name" value="F-actin_cap_asu_CS"/>
</dbReference>
<comment type="function">
    <text evidence="4">F-actin-capping proteins bind in a Ca(2+)-independent manner to the fast growing ends of actin filaments (barbed end) thereby blocking the exchange of subunits at these ends. Unlike other capping proteins (such as gelsolin and severin), these proteins do not sever actin filaments.</text>
</comment>
<dbReference type="InterPro" id="IPR042276">
    <property type="entry name" value="CapZ_alpha/beta_2"/>
</dbReference>
<dbReference type="AlphaFoldDB" id="A0A662YS71"/>
<keyword evidence="2 4" id="KW-0117">Actin capping</keyword>
<accession>A0A662YS71</accession>
<dbReference type="GO" id="GO:0030036">
    <property type="term" value="P:actin cytoskeleton organization"/>
    <property type="evidence" value="ECO:0007669"/>
    <property type="project" value="TreeGrafter"/>
</dbReference>
<dbReference type="Proteomes" id="UP000289886">
    <property type="component" value="Unassembled WGS sequence"/>
</dbReference>
<dbReference type="PRINTS" id="PR00191">
    <property type="entry name" value="FACTINCAPA"/>
</dbReference>
<dbReference type="InterPro" id="IPR042489">
    <property type="entry name" value="CapZ_alpha_1"/>
</dbReference>
<dbReference type="Gene3D" id="3.30.1140.60">
    <property type="entry name" value="F-actin capping protein, alpha subunit"/>
    <property type="match status" value="1"/>
</dbReference>
<dbReference type="Pfam" id="PF01267">
    <property type="entry name" value="F-actin_cap_A"/>
    <property type="match status" value="1"/>
</dbReference>
<comment type="subunit">
    <text evidence="4">Heterodimer of an alpha and a beta subunit.</text>
</comment>
<protein>
    <recommendedName>
        <fullName evidence="4">F-actin-capping protein subunit alpha</fullName>
    </recommendedName>
</protein>
<dbReference type="GO" id="GO:0051016">
    <property type="term" value="P:barbed-end actin filament capping"/>
    <property type="evidence" value="ECO:0007669"/>
    <property type="project" value="UniProtKB-UniRule"/>
</dbReference>
<comment type="similarity">
    <text evidence="1 4">Belongs to the F-actin-capping protein alpha subunit family.</text>
</comment>
<keyword evidence="3 4" id="KW-0009">Actin-binding</keyword>
<dbReference type="PROSITE" id="PS00749">
    <property type="entry name" value="F_ACTIN_CAPPING_A_2"/>
    <property type="match status" value="1"/>
</dbReference>
<reference evidence="5 6" key="1">
    <citation type="submission" date="2019-01" db="EMBL/GenBank/DDBJ databases">
        <title>Draft Genome and Complete Hox-Cluster Characterization of the Sterlet Sturgeon (Acipenser ruthenus).</title>
        <authorList>
            <person name="Wei Q."/>
        </authorList>
    </citation>
    <scope>NUCLEOTIDE SEQUENCE [LARGE SCALE GENOMIC DNA]</scope>
    <source>
        <strain evidence="5">WHYD16114868_AA</strain>
        <tissue evidence="5">Blood</tissue>
    </source>
</reference>
<gene>
    <name evidence="5" type="ORF">EOD39_12463</name>
</gene>
<keyword evidence="6" id="KW-1185">Reference proteome</keyword>
<dbReference type="PANTHER" id="PTHR10653">
    <property type="entry name" value="F-ACTIN-CAPPING PROTEIN SUBUNIT ALPHA"/>
    <property type="match status" value="1"/>
</dbReference>
<evidence type="ECO:0000256" key="1">
    <source>
        <dbReference type="ARBA" id="ARBA00010479"/>
    </source>
</evidence>
<evidence type="ECO:0000256" key="4">
    <source>
        <dbReference type="RuleBase" id="RU365077"/>
    </source>
</evidence>
<organism evidence="5 6">
    <name type="scientific">Acipenser ruthenus</name>
    <name type="common">Sterlet sturgeon</name>
    <dbReference type="NCBI Taxonomy" id="7906"/>
    <lineage>
        <taxon>Eukaryota</taxon>
        <taxon>Metazoa</taxon>
        <taxon>Chordata</taxon>
        <taxon>Craniata</taxon>
        <taxon>Vertebrata</taxon>
        <taxon>Euteleostomi</taxon>
        <taxon>Actinopterygii</taxon>
        <taxon>Chondrostei</taxon>
        <taxon>Acipenseriformes</taxon>
        <taxon>Acipenseridae</taxon>
        <taxon>Acipenser</taxon>
    </lineage>
</organism>
<dbReference type="GO" id="GO:0030863">
    <property type="term" value="C:cortical cytoskeleton"/>
    <property type="evidence" value="ECO:0007669"/>
    <property type="project" value="TreeGrafter"/>
</dbReference>
<dbReference type="GO" id="GO:0051015">
    <property type="term" value="F:actin filament binding"/>
    <property type="evidence" value="ECO:0007669"/>
    <property type="project" value="TreeGrafter"/>
</dbReference>
<dbReference type="FunFam" id="3.90.1150.210:FF:000003">
    <property type="entry name" value="F-actin-capping protein subunit alpha"/>
    <property type="match status" value="1"/>
</dbReference>
<dbReference type="SUPFAM" id="SSF90096">
    <property type="entry name" value="Subunits of heterodimeric actin filament capping protein Capz"/>
    <property type="match status" value="1"/>
</dbReference>